<proteinExistence type="predicted"/>
<protein>
    <submittedName>
        <fullName evidence="2">Uncharacterized protein</fullName>
    </submittedName>
</protein>
<dbReference type="InterPro" id="IPR057664">
    <property type="entry name" value="CEP152_PLK4_bind"/>
</dbReference>
<sequence>MSNMSGTSINFDGQALQNIQEAEYRKEEEEQEHELRQLLTNAFDDLMEDDEFSVTSDEGNDSRNSSIHIKNTRQEEDKETEQTPGFVRNGWGMNFPGSKIHPSPKSMIFFMIESDSPKNIFKPAIQDLLRQSQEMVASSLRRSQESVRQSQEMFAGSCLEDMM</sequence>
<dbReference type="Pfam" id="PF25769">
    <property type="entry name" value="PLK4_bind_CEP152"/>
    <property type="match status" value="1"/>
</dbReference>
<evidence type="ECO:0000313" key="2">
    <source>
        <dbReference type="EMBL" id="CAC5397294.1"/>
    </source>
</evidence>
<gene>
    <name evidence="2" type="ORF">MCOR_31747</name>
</gene>
<feature type="compositionally biased region" description="Polar residues" evidence="1">
    <location>
        <begin position="53"/>
        <end position="69"/>
    </location>
</feature>
<evidence type="ECO:0000313" key="3">
    <source>
        <dbReference type="Proteomes" id="UP000507470"/>
    </source>
</evidence>
<feature type="region of interest" description="Disordered" evidence="1">
    <location>
        <begin position="1"/>
        <end position="34"/>
    </location>
</feature>
<name>A0A6J8CQE7_MYTCO</name>
<feature type="region of interest" description="Disordered" evidence="1">
    <location>
        <begin position="47"/>
        <end position="98"/>
    </location>
</feature>
<feature type="compositionally biased region" description="Basic and acidic residues" evidence="1">
    <location>
        <begin position="22"/>
        <end position="34"/>
    </location>
</feature>
<dbReference type="EMBL" id="CACVKT020005673">
    <property type="protein sequence ID" value="CAC5397294.1"/>
    <property type="molecule type" value="Genomic_DNA"/>
</dbReference>
<accession>A0A6J8CQE7</accession>
<feature type="compositionally biased region" description="Polar residues" evidence="1">
    <location>
        <begin position="1"/>
        <end position="20"/>
    </location>
</feature>
<organism evidence="2 3">
    <name type="scientific">Mytilus coruscus</name>
    <name type="common">Sea mussel</name>
    <dbReference type="NCBI Taxonomy" id="42192"/>
    <lineage>
        <taxon>Eukaryota</taxon>
        <taxon>Metazoa</taxon>
        <taxon>Spiralia</taxon>
        <taxon>Lophotrochozoa</taxon>
        <taxon>Mollusca</taxon>
        <taxon>Bivalvia</taxon>
        <taxon>Autobranchia</taxon>
        <taxon>Pteriomorphia</taxon>
        <taxon>Mytilida</taxon>
        <taxon>Mytiloidea</taxon>
        <taxon>Mytilidae</taxon>
        <taxon>Mytilinae</taxon>
        <taxon>Mytilus</taxon>
    </lineage>
</organism>
<dbReference type="AlphaFoldDB" id="A0A6J8CQE7"/>
<evidence type="ECO:0000256" key="1">
    <source>
        <dbReference type="SAM" id="MobiDB-lite"/>
    </source>
</evidence>
<keyword evidence="3" id="KW-1185">Reference proteome</keyword>
<reference evidence="2 3" key="1">
    <citation type="submission" date="2020-06" db="EMBL/GenBank/DDBJ databases">
        <authorList>
            <person name="Li R."/>
            <person name="Bekaert M."/>
        </authorList>
    </citation>
    <scope>NUCLEOTIDE SEQUENCE [LARGE SCALE GENOMIC DNA]</scope>
    <source>
        <strain evidence="3">wild</strain>
    </source>
</reference>
<dbReference type="Proteomes" id="UP000507470">
    <property type="component" value="Unassembled WGS sequence"/>
</dbReference>